<evidence type="ECO:0000256" key="1">
    <source>
        <dbReference type="ARBA" id="ARBA00007958"/>
    </source>
</evidence>
<keyword evidence="4" id="KW-1185">Reference proteome</keyword>
<dbReference type="GeneID" id="25401257"/>
<dbReference type="Gene3D" id="3.40.50.1000">
    <property type="entry name" value="HAD superfamily/HAD-like"/>
    <property type="match status" value="1"/>
</dbReference>
<protein>
    <recommendedName>
        <fullName evidence="5">HAD family hydrolase</fullName>
    </recommendedName>
</protein>
<organism evidence="3 4">
    <name type="scientific">Infirmifilum uzonense</name>
    <dbReference type="NCBI Taxonomy" id="1550241"/>
    <lineage>
        <taxon>Archaea</taxon>
        <taxon>Thermoproteota</taxon>
        <taxon>Thermoprotei</taxon>
        <taxon>Thermofilales</taxon>
        <taxon>Thermofilaceae</taxon>
        <taxon>Infirmifilum</taxon>
    </lineage>
</organism>
<dbReference type="GO" id="GO:0016787">
    <property type="term" value="F:hydrolase activity"/>
    <property type="evidence" value="ECO:0007669"/>
    <property type="project" value="UniProtKB-KW"/>
</dbReference>
<dbReference type="InterPro" id="IPR023214">
    <property type="entry name" value="HAD_sf"/>
</dbReference>
<dbReference type="InterPro" id="IPR051540">
    <property type="entry name" value="S-2-haloacid_dehalogenase"/>
</dbReference>
<dbReference type="SFLD" id="SFLDS00003">
    <property type="entry name" value="Haloacid_Dehalogenase"/>
    <property type="match status" value="1"/>
</dbReference>
<evidence type="ECO:0000256" key="2">
    <source>
        <dbReference type="ARBA" id="ARBA00022801"/>
    </source>
</evidence>
<dbReference type="AlphaFoldDB" id="A0A0F7FHZ4"/>
<dbReference type="PANTHER" id="PTHR43316:SF3">
    <property type="entry name" value="HALOACID DEHALOGENASE, TYPE II (AFU_ORTHOLOGUE AFUA_2G07750)-RELATED"/>
    <property type="match status" value="1"/>
</dbReference>
<sequence>MKGVSFDVWSTLLNVDVFYKEIAKALSELSGRQENEAFSSIKRAYTAVKNARRRGAIIGEDVISSSTSIFLESLPGLTKYELYWATARAANTVDPKQLLLDGAIETVEELDSNGYQLAVTSNVIFWPGYVTRILLDKAGLGKYFKVQVYADEAKSLKPDAKPFREMLQALRVETGSCVHVGDSPQEDLAGALNAGLAAILVDWGRREIVIDEKLRIAVVGSLREVPGVVKRFLG</sequence>
<evidence type="ECO:0000313" key="4">
    <source>
        <dbReference type="Proteomes" id="UP000067434"/>
    </source>
</evidence>
<name>A0A0F7FHZ4_9CREN</name>
<evidence type="ECO:0008006" key="5">
    <source>
        <dbReference type="Google" id="ProtNLM"/>
    </source>
</evidence>
<dbReference type="NCBIfam" id="TIGR01549">
    <property type="entry name" value="HAD-SF-IA-v1"/>
    <property type="match status" value="1"/>
</dbReference>
<dbReference type="HOGENOM" id="CLU_045011_8_3_2"/>
<dbReference type="EMBL" id="CP009961">
    <property type="protein sequence ID" value="AKG38528.1"/>
    <property type="molecule type" value="Genomic_DNA"/>
</dbReference>
<dbReference type="KEGG" id="thf:MA03_03460"/>
<dbReference type="SFLD" id="SFLDG01129">
    <property type="entry name" value="C1.5:_HAD__Beta-PGM__Phosphata"/>
    <property type="match status" value="1"/>
</dbReference>
<proteinExistence type="inferred from homology"/>
<dbReference type="OrthoDB" id="27736at2157"/>
<dbReference type="RefSeq" id="WP_052883942.1">
    <property type="nucleotide sequence ID" value="NZ_CP009961.1"/>
</dbReference>
<keyword evidence="2" id="KW-0378">Hydrolase</keyword>
<dbReference type="PANTHER" id="PTHR43316">
    <property type="entry name" value="HYDROLASE, HALOACID DELAHOGENASE-RELATED"/>
    <property type="match status" value="1"/>
</dbReference>
<gene>
    <name evidence="3" type="ORF">MA03_03460</name>
</gene>
<dbReference type="Pfam" id="PF00702">
    <property type="entry name" value="Hydrolase"/>
    <property type="match status" value="1"/>
</dbReference>
<dbReference type="SUPFAM" id="SSF56784">
    <property type="entry name" value="HAD-like"/>
    <property type="match status" value="1"/>
</dbReference>
<accession>A0A0F7FHZ4</accession>
<dbReference type="STRING" id="1550241.MA03_03460"/>
<reference evidence="3 4" key="1">
    <citation type="journal article" date="2015" name="Stand. Genomic Sci.">
        <title>Complete genome sequence of and proposal of Thermofilum uzonense sp. nov. a novel hyperthermophilic crenarchaeon and emended description of the genus Thermofilum.</title>
        <authorList>
            <person name="Toshchakov S.V."/>
            <person name="Korzhenkov A.A."/>
            <person name="Samarov N.I."/>
            <person name="Mazunin I.O."/>
            <person name="Mozhey O.I."/>
            <person name="Shmyr I.S."/>
            <person name="Derbikova K.S."/>
            <person name="Taranov E.A."/>
            <person name="Dominova I.N."/>
            <person name="Bonch-Osmolovskaya E.A."/>
            <person name="Patrushev M.V."/>
            <person name="Podosokorskaya O.A."/>
            <person name="Kublanov I.V."/>
        </authorList>
    </citation>
    <scope>NUCLEOTIDE SEQUENCE [LARGE SCALE GENOMIC DNA]</scope>
    <source>
        <strain evidence="3 4">1807-2</strain>
    </source>
</reference>
<dbReference type="InterPro" id="IPR036412">
    <property type="entry name" value="HAD-like_sf"/>
</dbReference>
<dbReference type="PATRIC" id="fig|1550241.5.peg.732"/>
<comment type="similarity">
    <text evidence="1">Belongs to the HAD-like hydrolase superfamily.</text>
</comment>
<dbReference type="InterPro" id="IPR006439">
    <property type="entry name" value="HAD-SF_hydro_IA"/>
</dbReference>
<dbReference type="Proteomes" id="UP000067434">
    <property type="component" value="Chromosome"/>
</dbReference>
<evidence type="ECO:0000313" key="3">
    <source>
        <dbReference type="EMBL" id="AKG38528.1"/>
    </source>
</evidence>
<dbReference type="Gene3D" id="1.10.150.400">
    <property type="match status" value="1"/>
</dbReference>